<comment type="similarity">
    <text evidence="2">Belongs to the UPF0324 family.</text>
</comment>
<sequence length="333" mass="34401">MKTIVSNYAPGIIIALTISLAAMFLGEHYEAPTMLFAVLLGMSFSFLRTDEKCAAGLEFAAKTLLKVGVALLGVRLTLGDFVALGPMTLGWIALAIITTIILGYILSARSSCGGWFGVLTGGAVGICGASAALAISTVIPKSEKNDQFVTLTVLGVTTMSTLAMIIYPVLSEYLGWNDTQAGIFFGATIHDVAQVAGAGFSVSDEAGNAAVMVKLIRVAMLFPVVVVLGIIASRIAATNGGVKEKVAVVPAFLVVFAVLVGINSVGAIPTSATPVIVSISKLFLTAGVAALGVRSELSKTLQLGLFPIFVLVAETVWIAVFIAAIMYFGGMTA</sequence>
<gene>
    <name evidence="8" type="ORF">GCM10017044_20160</name>
</gene>
<keyword evidence="5 7" id="KW-1133">Transmembrane helix</keyword>
<feature type="transmembrane region" description="Helical" evidence="7">
    <location>
        <begin position="113"/>
        <end position="136"/>
    </location>
</feature>
<dbReference type="Proteomes" id="UP000630923">
    <property type="component" value="Unassembled WGS sequence"/>
</dbReference>
<feature type="transmembrane region" description="Helical" evidence="7">
    <location>
        <begin position="182"/>
        <end position="203"/>
    </location>
</feature>
<feature type="transmembrane region" description="Helical" evidence="7">
    <location>
        <begin position="215"/>
        <end position="236"/>
    </location>
</feature>
<evidence type="ECO:0000256" key="4">
    <source>
        <dbReference type="ARBA" id="ARBA00022692"/>
    </source>
</evidence>
<protein>
    <submittedName>
        <fullName evidence="8">UPF0324 membrane protein RB0971</fullName>
    </submittedName>
</protein>
<dbReference type="PANTHER" id="PTHR30106:SF2">
    <property type="entry name" value="UPF0324 INNER MEMBRANE PROTEIN YEIH"/>
    <property type="match status" value="1"/>
</dbReference>
<accession>A0A919AU04</accession>
<evidence type="ECO:0000313" key="8">
    <source>
        <dbReference type="EMBL" id="GHF25345.1"/>
    </source>
</evidence>
<name>A0A919AU04_9PROT</name>
<evidence type="ECO:0000256" key="6">
    <source>
        <dbReference type="ARBA" id="ARBA00023136"/>
    </source>
</evidence>
<proteinExistence type="inferred from homology"/>
<keyword evidence="4 7" id="KW-0812">Transmembrane</keyword>
<keyword evidence="3" id="KW-1003">Cell membrane</keyword>
<keyword evidence="9" id="KW-1185">Reference proteome</keyword>
<dbReference type="PANTHER" id="PTHR30106">
    <property type="entry name" value="INNER MEMBRANE PROTEIN YEIH-RELATED"/>
    <property type="match status" value="1"/>
</dbReference>
<feature type="transmembrane region" description="Helical" evidence="7">
    <location>
        <begin position="7"/>
        <end position="25"/>
    </location>
</feature>
<evidence type="ECO:0000256" key="7">
    <source>
        <dbReference type="SAM" id="Phobius"/>
    </source>
</evidence>
<dbReference type="GO" id="GO:0005886">
    <property type="term" value="C:plasma membrane"/>
    <property type="evidence" value="ECO:0007669"/>
    <property type="project" value="UniProtKB-SubCell"/>
</dbReference>
<evidence type="ECO:0000256" key="3">
    <source>
        <dbReference type="ARBA" id="ARBA00022475"/>
    </source>
</evidence>
<dbReference type="EMBL" id="BNCI01000002">
    <property type="protein sequence ID" value="GHF25345.1"/>
    <property type="molecule type" value="Genomic_DNA"/>
</dbReference>
<reference evidence="8" key="2">
    <citation type="submission" date="2020-09" db="EMBL/GenBank/DDBJ databases">
        <authorList>
            <person name="Sun Q."/>
            <person name="Kim S."/>
        </authorList>
    </citation>
    <scope>NUCLEOTIDE SEQUENCE</scope>
    <source>
        <strain evidence="8">KCTC 42590</strain>
    </source>
</reference>
<dbReference type="InterPro" id="IPR018383">
    <property type="entry name" value="UPF0324_pro"/>
</dbReference>
<feature type="transmembrane region" description="Helical" evidence="7">
    <location>
        <begin position="248"/>
        <end position="269"/>
    </location>
</feature>
<feature type="transmembrane region" description="Helical" evidence="7">
    <location>
        <begin position="148"/>
        <end position="170"/>
    </location>
</feature>
<dbReference type="AlphaFoldDB" id="A0A919AU04"/>
<organism evidence="8 9">
    <name type="scientific">Kordiimonas sediminis</name>
    <dbReference type="NCBI Taxonomy" id="1735581"/>
    <lineage>
        <taxon>Bacteria</taxon>
        <taxon>Pseudomonadati</taxon>
        <taxon>Pseudomonadota</taxon>
        <taxon>Alphaproteobacteria</taxon>
        <taxon>Kordiimonadales</taxon>
        <taxon>Kordiimonadaceae</taxon>
        <taxon>Kordiimonas</taxon>
    </lineage>
</organism>
<evidence type="ECO:0000256" key="2">
    <source>
        <dbReference type="ARBA" id="ARBA00007977"/>
    </source>
</evidence>
<dbReference type="RefSeq" id="WP_191252561.1">
    <property type="nucleotide sequence ID" value="NZ_BNCI01000002.1"/>
</dbReference>
<evidence type="ECO:0000256" key="5">
    <source>
        <dbReference type="ARBA" id="ARBA00022989"/>
    </source>
</evidence>
<dbReference type="Pfam" id="PF03601">
    <property type="entry name" value="Cons_hypoth698"/>
    <property type="match status" value="1"/>
</dbReference>
<feature type="transmembrane region" description="Helical" evidence="7">
    <location>
        <begin position="84"/>
        <end position="106"/>
    </location>
</feature>
<feature type="transmembrane region" description="Helical" evidence="7">
    <location>
        <begin position="275"/>
        <end position="293"/>
    </location>
</feature>
<comment type="subcellular location">
    <subcellularLocation>
        <location evidence="1">Cell membrane</location>
        <topology evidence="1">Multi-pass membrane protein</topology>
    </subcellularLocation>
</comment>
<reference evidence="8" key="1">
    <citation type="journal article" date="2014" name="Int. J. Syst. Evol. Microbiol.">
        <title>Complete genome sequence of Corynebacterium casei LMG S-19264T (=DSM 44701T), isolated from a smear-ripened cheese.</title>
        <authorList>
            <consortium name="US DOE Joint Genome Institute (JGI-PGF)"/>
            <person name="Walter F."/>
            <person name="Albersmeier A."/>
            <person name="Kalinowski J."/>
            <person name="Ruckert C."/>
        </authorList>
    </citation>
    <scope>NUCLEOTIDE SEQUENCE</scope>
    <source>
        <strain evidence="8">KCTC 42590</strain>
    </source>
</reference>
<evidence type="ECO:0000256" key="1">
    <source>
        <dbReference type="ARBA" id="ARBA00004651"/>
    </source>
</evidence>
<feature type="transmembrane region" description="Helical" evidence="7">
    <location>
        <begin position="31"/>
        <end position="47"/>
    </location>
</feature>
<comment type="caution">
    <text evidence="8">The sequence shown here is derived from an EMBL/GenBank/DDBJ whole genome shotgun (WGS) entry which is preliminary data.</text>
</comment>
<evidence type="ECO:0000313" key="9">
    <source>
        <dbReference type="Proteomes" id="UP000630923"/>
    </source>
</evidence>
<keyword evidence="6 7" id="KW-0472">Membrane</keyword>
<feature type="transmembrane region" description="Helical" evidence="7">
    <location>
        <begin position="305"/>
        <end position="328"/>
    </location>
</feature>